<dbReference type="InterPro" id="IPR036291">
    <property type="entry name" value="NAD(P)-bd_dom_sf"/>
</dbReference>
<keyword evidence="2" id="KW-0560">Oxidoreductase</keyword>
<dbReference type="InterPro" id="IPR057326">
    <property type="entry name" value="KR_dom"/>
</dbReference>
<dbReference type="SUPFAM" id="SSF51735">
    <property type="entry name" value="NAD(P)-binding Rossmann-fold domains"/>
    <property type="match status" value="1"/>
</dbReference>
<dbReference type="PRINTS" id="PR00080">
    <property type="entry name" value="SDRFAMILY"/>
</dbReference>
<reference evidence="4 5" key="1">
    <citation type="submission" date="2023-01" db="EMBL/GenBank/DDBJ databases">
        <title>Xanthomonas hawaiianensis sp. nov. isolated from Araceae family in Hawaii.</title>
        <authorList>
            <person name="Chunag S.-C."/>
            <person name="Dobhal S."/>
            <person name="Alvarez A."/>
            <person name="Arif M."/>
        </authorList>
    </citation>
    <scope>NUCLEOTIDE SEQUENCE [LARGE SCALE GENOMIC DNA]</scope>
    <source>
        <strain evidence="4 5">A2111</strain>
    </source>
</reference>
<proteinExistence type="inferred from homology"/>
<evidence type="ECO:0000256" key="2">
    <source>
        <dbReference type="ARBA" id="ARBA00023002"/>
    </source>
</evidence>
<dbReference type="SMART" id="SM00822">
    <property type="entry name" value="PKS_KR"/>
    <property type="match status" value="1"/>
</dbReference>
<gene>
    <name evidence="4" type="ORF">PNQ69_00545</name>
</gene>
<keyword evidence="5" id="KW-1185">Reference proteome</keyword>
<organism evidence="4 5">
    <name type="scientific">Xanthomonas hawaiiensis</name>
    <dbReference type="NCBI Taxonomy" id="3003247"/>
    <lineage>
        <taxon>Bacteria</taxon>
        <taxon>Pseudomonadati</taxon>
        <taxon>Pseudomonadota</taxon>
        <taxon>Gammaproteobacteria</taxon>
        <taxon>Lysobacterales</taxon>
        <taxon>Lysobacteraceae</taxon>
        <taxon>Xanthomonas</taxon>
    </lineage>
</organism>
<dbReference type="RefSeq" id="WP_209231191.1">
    <property type="nucleotide sequence ID" value="NZ_JAGHXG010000012.1"/>
</dbReference>
<dbReference type="PRINTS" id="PR00081">
    <property type="entry name" value="GDHRDH"/>
</dbReference>
<dbReference type="EMBL" id="JAQMHB010000001">
    <property type="protein sequence ID" value="MDS9991248.1"/>
    <property type="molecule type" value="Genomic_DNA"/>
</dbReference>
<protein>
    <submittedName>
        <fullName evidence="4">SDR family oxidoreductase</fullName>
    </submittedName>
</protein>
<dbReference type="Proteomes" id="UP001260534">
    <property type="component" value="Unassembled WGS sequence"/>
</dbReference>
<dbReference type="Pfam" id="PF13561">
    <property type="entry name" value="adh_short_C2"/>
    <property type="match status" value="1"/>
</dbReference>
<feature type="domain" description="Ketoreductase" evidence="3">
    <location>
        <begin position="16"/>
        <end position="189"/>
    </location>
</feature>
<dbReference type="PANTHER" id="PTHR43477:SF1">
    <property type="entry name" value="DIHYDROANTICAPSIN 7-DEHYDROGENASE"/>
    <property type="match status" value="1"/>
</dbReference>
<name>A0ABU2I0T0_9XANT</name>
<evidence type="ECO:0000256" key="1">
    <source>
        <dbReference type="ARBA" id="ARBA00006484"/>
    </source>
</evidence>
<evidence type="ECO:0000313" key="4">
    <source>
        <dbReference type="EMBL" id="MDS9991248.1"/>
    </source>
</evidence>
<accession>A0ABU2I0T0</accession>
<dbReference type="InterPro" id="IPR002347">
    <property type="entry name" value="SDR_fam"/>
</dbReference>
<dbReference type="Gene3D" id="3.40.50.720">
    <property type="entry name" value="NAD(P)-binding Rossmann-like Domain"/>
    <property type="match status" value="1"/>
</dbReference>
<sequence>MSTDIDPNDPFTLQGKRILVTGASSGIGRQIALSCAEMGAQLVISGRNEARLVETFAALQGEGHAQVIANLDQQQDIDRLVASVGGLDGVAHAAGIARLAPFRLMNRAHLDETFASNVYAPLLLTRGLLAKKRINANGSILFISAIGSHVGPVATAAYSASKAALLGAMRTLALEVAKQGIRANCIAPGYVRTPMLDGLNQSGGNIDEHAKLTPLGLGEPEDVAYAAVFYLSDASRWVTRNYFVVDGGLTVPMDVYA</sequence>
<dbReference type="CDD" id="cd05233">
    <property type="entry name" value="SDR_c"/>
    <property type="match status" value="1"/>
</dbReference>
<evidence type="ECO:0000313" key="5">
    <source>
        <dbReference type="Proteomes" id="UP001260534"/>
    </source>
</evidence>
<dbReference type="InterPro" id="IPR051122">
    <property type="entry name" value="SDR_DHRS6-like"/>
</dbReference>
<comment type="caution">
    <text evidence="4">The sequence shown here is derived from an EMBL/GenBank/DDBJ whole genome shotgun (WGS) entry which is preliminary data.</text>
</comment>
<comment type="similarity">
    <text evidence="1">Belongs to the short-chain dehydrogenases/reductases (SDR) family.</text>
</comment>
<evidence type="ECO:0000259" key="3">
    <source>
        <dbReference type="SMART" id="SM00822"/>
    </source>
</evidence>
<dbReference type="PANTHER" id="PTHR43477">
    <property type="entry name" value="DIHYDROANTICAPSIN 7-DEHYDROGENASE"/>
    <property type="match status" value="1"/>
</dbReference>